<dbReference type="AlphaFoldDB" id="A0A484MZY5"/>
<dbReference type="EMBL" id="OOIL02005264">
    <property type="protein sequence ID" value="VFQ94403.1"/>
    <property type="molecule type" value="Genomic_DNA"/>
</dbReference>
<dbReference type="OrthoDB" id="432970at2759"/>
<gene>
    <name evidence="2" type="ORF">CCAM_LOCUS36179</name>
</gene>
<dbReference type="Gene3D" id="3.10.450.50">
    <property type="match status" value="1"/>
</dbReference>
<name>A0A484MZY5_9ASTE</name>
<sequence length="204" mass="22873">MIRPGIGSLYAGYRQCRHQPPQQRRRISSTPHLASWMDRVKAIFTGQKPSETFNLLSFANELSNARKVSNWKQYVVGRSSDATFAEAFAKKEAILRCLGGFDNTGENLQNSQKQEAAKLCKCTIAEVENALAMYTWAKEAQKKIERLKEEGKPMPKSMSEIQQLMGSTPMDLARSNLAKSGQMSRNAPCPCGSNKRYKRCCGKD</sequence>
<evidence type="ECO:0008006" key="4">
    <source>
        <dbReference type="Google" id="ProtNLM"/>
    </source>
</evidence>
<dbReference type="InterPro" id="IPR004027">
    <property type="entry name" value="SEC_C_motif"/>
</dbReference>
<keyword evidence="3" id="KW-1185">Reference proteome</keyword>
<reference evidence="2 3" key="1">
    <citation type="submission" date="2018-04" db="EMBL/GenBank/DDBJ databases">
        <authorList>
            <person name="Vogel A."/>
        </authorList>
    </citation>
    <scope>NUCLEOTIDE SEQUENCE [LARGE SCALE GENOMIC DNA]</scope>
</reference>
<dbReference type="PANTHER" id="PTHR36750:SF1">
    <property type="entry name" value="SEC-C MOTIF PROTEIN"/>
    <property type="match status" value="1"/>
</dbReference>
<protein>
    <recommendedName>
        <fullName evidence="4">SecA Wing/Scaffold domain-containing protein</fullName>
    </recommendedName>
</protein>
<dbReference type="SUPFAM" id="SSF103642">
    <property type="entry name" value="Sec-C motif"/>
    <property type="match status" value="1"/>
</dbReference>
<evidence type="ECO:0000313" key="2">
    <source>
        <dbReference type="EMBL" id="VFQ94403.1"/>
    </source>
</evidence>
<dbReference type="Proteomes" id="UP000595140">
    <property type="component" value="Unassembled WGS sequence"/>
</dbReference>
<dbReference type="PANTHER" id="PTHR36750">
    <property type="entry name" value="SEC-C MOTIF PROTEIN"/>
    <property type="match status" value="1"/>
</dbReference>
<evidence type="ECO:0000256" key="1">
    <source>
        <dbReference type="SAM" id="MobiDB-lite"/>
    </source>
</evidence>
<organism evidence="2 3">
    <name type="scientific">Cuscuta campestris</name>
    <dbReference type="NCBI Taxonomy" id="132261"/>
    <lineage>
        <taxon>Eukaryota</taxon>
        <taxon>Viridiplantae</taxon>
        <taxon>Streptophyta</taxon>
        <taxon>Embryophyta</taxon>
        <taxon>Tracheophyta</taxon>
        <taxon>Spermatophyta</taxon>
        <taxon>Magnoliopsida</taxon>
        <taxon>eudicotyledons</taxon>
        <taxon>Gunneridae</taxon>
        <taxon>Pentapetalae</taxon>
        <taxon>asterids</taxon>
        <taxon>lamiids</taxon>
        <taxon>Solanales</taxon>
        <taxon>Convolvulaceae</taxon>
        <taxon>Cuscuteae</taxon>
        <taxon>Cuscuta</taxon>
        <taxon>Cuscuta subgen. Grammica</taxon>
        <taxon>Cuscuta sect. Cleistogrammica</taxon>
    </lineage>
</organism>
<evidence type="ECO:0000313" key="3">
    <source>
        <dbReference type="Proteomes" id="UP000595140"/>
    </source>
</evidence>
<dbReference type="Pfam" id="PF02810">
    <property type="entry name" value="SEC-C"/>
    <property type="match status" value="1"/>
</dbReference>
<accession>A0A484MZY5</accession>
<feature type="compositionally biased region" description="Basic residues" evidence="1">
    <location>
        <begin position="195"/>
        <end position="204"/>
    </location>
</feature>
<feature type="region of interest" description="Disordered" evidence="1">
    <location>
        <begin position="174"/>
        <end position="204"/>
    </location>
</feature>
<proteinExistence type="predicted"/>